<gene>
    <name evidence="2" type="ORF">NP493_42g06012</name>
</gene>
<feature type="chain" id="PRO_5042005300" description="Secreted protein" evidence="1">
    <location>
        <begin position="18"/>
        <end position="107"/>
    </location>
</feature>
<accession>A0AAD9UJW0</accession>
<evidence type="ECO:0000256" key="1">
    <source>
        <dbReference type="SAM" id="SignalP"/>
    </source>
</evidence>
<sequence>MIGTTVLALSLIKLTMYSLFQKYSALSATWKCGLDTHLASCLNSGTITLLNSAGSMTSRISSSSFRNITSFGLCTFGQYFNSANVTGSVRLGSFSRNWTTQYASCGW</sequence>
<dbReference type="EMBL" id="JAODUO010000042">
    <property type="protein sequence ID" value="KAK2191935.1"/>
    <property type="molecule type" value="Genomic_DNA"/>
</dbReference>
<dbReference type="Proteomes" id="UP001209878">
    <property type="component" value="Unassembled WGS sequence"/>
</dbReference>
<proteinExistence type="predicted"/>
<protein>
    <recommendedName>
        <fullName evidence="4">Secreted protein</fullName>
    </recommendedName>
</protein>
<name>A0AAD9UJW0_RIDPI</name>
<keyword evidence="3" id="KW-1185">Reference proteome</keyword>
<dbReference type="AlphaFoldDB" id="A0AAD9UJW0"/>
<organism evidence="2 3">
    <name type="scientific">Ridgeia piscesae</name>
    <name type="common">Tubeworm</name>
    <dbReference type="NCBI Taxonomy" id="27915"/>
    <lineage>
        <taxon>Eukaryota</taxon>
        <taxon>Metazoa</taxon>
        <taxon>Spiralia</taxon>
        <taxon>Lophotrochozoa</taxon>
        <taxon>Annelida</taxon>
        <taxon>Polychaeta</taxon>
        <taxon>Sedentaria</taxon>
        <taxon>Canalipalpata</taxon>
        <taxon>Sabellida</taxon>
        <taxon>Siboglinidae</taxon>
        <taxon>Ridgeia</taxon>
    </lineage>
</organism>
<comment type="caution">
    <text evidence="2">The sequence shown here is derived from an EMBL/GenBank/DDBJ whole genome shotgun (WGS) entry which is preliminary data.</text>
</comment>
<evidence type="ECO:0008006" key="4">
    <source>
        <dbReference type="Google" id="ProtNLM"/>
    </source>
</evidence>
<feature type="signal peptide" evidence="1">
    <location>
        <begin position="1"/>
        <end position="17"/>
    </location>
</feature>
<keyword evidence="1" id="KW-0732">Signal</keyword>
<reference evidence="2" key="1">
    <citation type="journal article" date="2023" name="Mol. Biol. Evol.">
        <title>Third-Generation Sequencing Reveals the Adaptive Role of the Epigenome in Three Deep-Sea Polychaetes.</title>
        <authorList>
            <person name="Perez M."/>
            <person name="Aroh O."/>
            <person name="Sun Y."/>
            <person name="Lan Y."/>
            <person name="Juniper S.K."/>
            <person name="Young C.R."/>
            <person name="Angers B."/>
            <person name="Qian P.Y."/>
        </authorList>
    </citation>
    <scope>NUCLEOTIDE SEQUENCE</scope>
    <source>
        <strain evidence="2">R07B-5</strain>
    </source>
</reference>
<evidence type="ECO:0000313" key="3">
    <source>
        <dbReference type="Proteomes" id="UP001209878"/>
    </source>
</evidence>
<evidence type="ECO:0000313" key="2">
    <source>
        <dbReference type="EMBL" id="KAK2191935.1"/>
    </source>
</evidence>